<dbReference type="Gene3D" id="3.40.30.10">
    <property type="entry name" value="Glutaredoxin"/>
    <property type="match status" value="1"/>
</dbReference>
<reference evidence="3" key="1">
    <citation type="submission" date="2021-01" db="EMBL/GenBank/DDBJ databases">
        <authorList>
            <person name="Corre E."/>
            <person name="Pelletier E."/>
            <person name="Niang G."/>
            <person name="Scheremetjew M."/>
            <person name="Finn R."/>
            <person name="Kale V."/>
            <person name="Holt S."/>
            <person name="Cochrane G."/>
            <person name="Meng A."/>
            <person name="Brown T."/>
            <person name="Cohen L."/>
        </authorList>
    </citation>
    <scope>NUCLEOTIDE SEQUENCE</scope>
    <source>
        <strain evidence="3">Ras09</strain>
    </source>
</reference>
<dbReference type="SUPFAM" id="SSF52833">
    <property type="entry name" value="Thioredoxin-like"/>
    <property type="match status" value="1"/>
</dbReference>
<dbReference type="PANTHER" id="PTHR12452">
    <property type="entry name" value="42-9-9 PROTEIN-RELATED"/>
    <property type="match status" value="1"/>
</dbReference>
<dbReference type="PANTHER" id="PTHR12452:SF0">
    <property type="entry name" value="THIOREDOXIN DOMAIN-CONTAINING PROTEIN 17"/>
    <property type="match status" value="1"/>
</dbReference>
<evidence type="ECO:0000259" key="2">
    <source>
        <dbReference type="Pfam" id="PF06110"/>
    </source>
</evidence>
<evidence type="ECO:0000256" key="1">
    <source>
        <dbReference type="ARBA" id="ARBA00008987"/>
    </source>
</evidence>
<protein>
    <recommendedName>
        <fullName evidence="2">Thioredoxin domain-containing protein</fullName>
    </recommendedName>
</protein>
<dbReference type="EMBL" id="HBIA01001119">
    <property type="protein sequence ID" value="CAE0228767.1"/>
    <property type="molecule type" value="Transcribed_RNA"/>
</dbReference>
<comment type="similarity">
    <text evidence="1">Belongs to the thioredoxin family.</text>
</comment>
<dbReference type="AlphaFoldDB" id="A0A7S3CHV6"/>
<dbReference type="InterPro" id="IPR010357">
    <property type="entry name" value="TXNDC17_dom"/>
</dbReference>
<dbReference type="Pfam" id="PF06110">
    <property type="entry name" value="TXD17-like_Trx"/>
    <property type="match status" value="1"/>
</dbReference>
<dbReference type="InterPro" id="IPR045108">
    <property type="entry name" value="TXNDC17-like"/>
</dbReference>
<feature type="domain" description="Thioredoxin" evidence="2">
    <location>
        <begin position="20"/>
        <end position="126"/>
    </location>
</feature>
<dbReference type="GO" id="GO:0047134">
    <property type="term" value="F:protein-disulfide reductase [NAD(P)H] activity"/>
    <property type="evidence" value="ECO:0007669"/>
    <property type="project" value="InterPro"/>
</dbReference>
<proteinExistence type="inferred from homology"/>
<accession>A0A7S3CHV6</accession>
<dbReference type="GO" id="GO:0005829">
    <property type="term" value="C:cytosol"/>
    <property type="evidence" value="ECO:0007669"/>
    <property type="project" value="TreeGrafter"/>
</dbReference>
<evidence type="ECO:0000313" key="3">
    <source>
        <dbReference type="EMBL" id="CAE0228767.1"/>
    </source>
</evidence>
<dbReference type="InterPro" id="IPR036249">
    <property type="entry name" value="Thioredoxin-like_sf"/>
</dbReference>
<gene>
    <name evidence="3" type="ORF">SRAS04492_LOCUS551</name>
</gene>
<sequence>MSLLSFTDPQALITKFDELKASPDFFICYFTGGVDEASGKSWCPDCDVARPGVQKTVIDQTKLQVLKGVVDDRNTWVGVADHPYKAHPVFRAGGVPCLLLLKGEQVLVRIEDEKDFQNPELLEQLVNPQD</sequence>
<name>A0A7S3CHV6_9SPIT</name>
<organism evidence="3">
    <name type="scientific">Strombidium rassoulzadegani</name>
    <dbReference type="NCBI Taxonomy" id="1082188"/>
    <lineage>
        <taxon>Eukaryota</taxon>
        <taxon>Sar</taxon>
        <taxon>Alveolata</taxon>
        <taxon>Ciliophora</taxon>
        <taxon>Intramacronucleata</taxon>
        <taxon>Spirotrichea</taxon>
        <taxon>Oligotrichia</taxon>
        <taxon>Strombidiidae</taxon>
        <taxon>Strombidium</taxon>
    </lineage>
</organism>